<organism evidence="2 3">
    <name type="scientific">Oscillatoria acuminata PCC 6304</name>
    <dbReference type="NCBI Taxonomy" id="56110"/>
    <lineage>
        <taxon>Bacteria</taxon>
        <taxon>Bacillati</taxon>
        <taxon>Cyanobacteriota</taxon>
        <taxon>Cyanophyceae</taxon>
        <taxon>Oscillatoriophycideae</taxon>
        <taxon>Oscillatoriales</taxon>
        <taxon>Oscillatoriaceae</taxon>
        <taxon>Oscillatoria</taxon>
    </lineage>
</organism>
<dbReference type="HOGENOM" id="CLU_089333_0_1_3"/>
<evidence type="ECO:0000313" key="2">
    <source>
        <dbReference type="EMBL" id="AFY85495.1"/>
    </source>
</evidence>
<dbReference type="Proteomes" id="UP000010367">
    <property type="component" value="Plasmid pOSCIL6304.01"/>
</dbReference>
<dbReference type="PATRIC" id="fig|56110.3.peg.7420"/>
<protein>
    <recommendedName>
        <fullName evidence="1">AbiEi antitoxin N-terminal domain-containing protein</fullName>
    </recommendedName>
</protein>
<dbReference type="EMBL" id="CP003608">
    <property type="protein sequence ID" value="AFY85495.1"/>
    <property type="molecule type" value="Genomic_DNA"/>
</dbReference>
<dbReference type="Pfam" id="PF13338">
    <property type="entry name" value="AbiEi_4"/>
    <property type="match status" value="1"/>
</dbReference>
<evidence type="ECO:0000313" key="3">
    <source>
        <dbReference type="Proteomes" id="UP000010367"/>
    </source>
</evidence>
<gene>
    <name evidence="2" type="ORF">Oscil6304_6036</name>
</gene>
<dbReference type="RefSeq" id="WP_015163274.1">
    <property type="nucleotide sequence ID" value="NC_019700.1"/>
</dbReference>
<name>K9TSG3_9CYAN</name>
<sequence>MENQSSSKQVLQLARDNQLIRSRDLRARGIHPESVRRLEQQGMLVRAGRGIYTLPQNNLTEHQSQIEACARVPHGIICLLSALRFHGLTTQAPFEVWMAIANKARPPKDNILPLRIVYMSGKALSEGIEEHDYAGLPVKVYSIAKTVADCFKYRHKLGMDVALEALRESWNGNRCTIDELWHYAQICRVARVIYPYLESLT</sequence>
<reference evidence="2 3" key="1">
    <citation type="submission" date="2012-06" db="EMBL/GenBank/DDBJ databases">
        <title>Finished plasmid 1 of genome of Oscillatoria acuminata PCC 6304.</title>
        <authorList>
            <consortium name="US DOE Joint Genome Institute"/>
            <person name="Gugger M."/>
            <person name="Coursin T."/>
            <person name="Rippka R."/>
            <person name="Tandeau De Marsac N."/>
            <person name="Huntemann M."/>
            <person name="Wei C.-L."/>
            <person name="Han J."/>
            <person name="Detter J.C."/>
            <person name="Han C."/>
            <person name="Tapia R."/>
            <person name="Davenport K."/>
            <person name="Daligault H."/>
            <person name="Erkkila T."/>
            <person name="Gu W."/>
            <person name="Munk A.C.C."/>
            <person name="Teshima H."/>
            <person name="Xu Y."/>
            <person name="Chain P."/>
            <person name="Chen A."/>
            <person name="Krypides N."/>
            <person name="Mavromatis K."/>
            <person name="Markowitz V."/>
            <person name="Szeto E."/>
            <person name="Ivanova N."/>
            <person name="Mikhailova N."/>
            <person name="Ovchinnikova G."/>
            <person name="Pagani I."/>
            <person name="Pati A."/>
            <person name="Goodwin L."/>
            <person name="Peters L."/>
            <person name="Pitluck S."/>
            <person name="Woyke T."/>
            <person name="Kerfeld C."/>
        </authorList>
    </citation>
    <scope>NUCLEOTIDE SEQUENCE [LARGE SCALE GENOMIC DNA]</scope>
    <source>
        <strain evidence="2 3">PCC 6304</strain>
        <plasmid evidence="3">Plasmid pOSCIL6304.01</plasmid>
    </source>
</reference>
<proteinExistence type="predicted"/>
<dbReference type="KEGG" id="oac:Oscil6304_6036"/>
<dbReference type="InterPro" id="IPR025159">
    <property type="entry name" value="AbiEi_N"/>
</dbReference>
<evidence type="ECO:0000259" key="1">
    <source>
        <dbReference type="Pfam" id="PF13338"/>
    </source>
</evidence>
<accession>K9TSG3</accession>
<dbReference type="AlphaFoldDB" id="K9TSG3"/>
<dbReference type="InParanoid" id="K9TSG3"/>
<feature type="domain" description="AbiEi antitoxin N-terminal" evidence="1">
    <location>
        <begin position="9"/>
        <end position="55"/>
    </location>
</feature>
<keyword evidence="3" id="KW-1185">Reference proteome</keyword>
<dbReference type="eggNOG" id="COG5340">
    <property type="taxonomic scope" value="Bacteria"/>
</dbReference>
<keyword evidence="2" id="KW-0614">Plasmid</keyword>
<geneLocation type="plasmid" evidence="2 3">
    <name>pOSCIL6304.01</name>
</geneLocation>
<dbReference type="OrthoDB" id="9801429at2"/>